<protein>
    <recommendedName>
        <fullName evidence="6">WAT1-related protein</fullName>
    </recommendedName>
</protein>
<dbReference type="InterPro" id="IPR037185">
    <property type="entry name" value="EmrE-like"/>
</dbReference>
<evidence type="ECO:0000256" key="5">
    <source>
        <dbReference type="ARBA" id="ARBA00023136"/>
    </source>
</evidence>
<keyword evidence="5 6" id="KW-0472">Membrane</keyword>
<dbReference type="Proteomes" id="UP000195402">
    <property type="component" value="Unassembled WGS sequence"/>
</dbReference>
<feature type="transmembrane region" description="Helical" evidence="6">
    <location>
        <begin position="282"/>
        <end position="302"/>
    </location>
</feature>
<sequence>MALPAVLTEWMPCIMIWLVEIVFGWNHIINKMALNSGIDPFAMLIYRQIAAAVVLSPAVYREWQTLPPITRPVLFQIFLCSLLGATLNQGFFIVGLIYSTPTIASAVANLFPGMTFVAARLFGLETMNIWTRSGQAKVVGTVICLCGTMVMSFYHGPLLLFESDLYWNELAEGVKGGQKATILGPVLVFLSCASCAGWFVIQDRLNRTFFAPYTTTFLMTVMSIPQFGVIGVVESLVTHKSVGHWALGFNVRLLAVLYSGILVSGFGFPVTTWCIQRRGSPYVAMFSPLVLIIVAIIGWFLLHESIHVGPLLGATLIIVGLYMFVWGKNQEIGRQENAAVDNQIVNGDGAQVAQA</sequence>
<comment type="subcellular location">
    <subcellularLocation>
        <location evidence="1 6">Membrane</location>
        <topology evidence="1 6">Multi-pass membrane protein</topology>
    </subcellularLocation>
</comment>
<dbReference type="AlphaFoldDB" id="A0A200R1V9"/>
<keyword evidence="3 6" id="KW-0812">Transmembrane</keyword>
<feature type="transmembrane region" description="Helical" evidence="6">
    <location>
        <begin position="103"/>
        <end position="124"/>
    </location>
</feature>
<dbReference type="SUPFAM" id="SSF103481">
    <property type="entry name" value="Multidrug resistance efflux transporter EmrE"/>
    <property type="match status" value="2"/>
</dbReference>
<feature type="domain" description="EamA" evidence="7">
    <location>
        <begin position="183"/>
        <end position="325"/>
    </location>
</feature>
<comment type="similarity">
    <text evidence="2 6">Belongs to the drug/metabolite transporter (DMT) superfamily. Plant drug/metabolite exporter (P-DME) (TC 2.A.7.4) family.</text>
</comment>
<evidence type="ECO:0000256" key="4">
    <source>
        <dbReference type="ARBA" id="ARBA00022989"/>
    </source>
</evidence>
<gene>
    <name evidence="8" type="ORF">BVC80_1543g149</name>
</gene>
<evidence type="ECO:0000256" key="2">
    <source>
        <dbReference type="ARBA" id="ARBA00007635"/>
    </source>
</evidence>
<feature type="transmembrane region" description="Helical" evidence="6">
    <location>
        <begin position="136"/>
        <end position="160"/>
    </location>
</feature>
<dbReference type="Pfam" id="PF00892">
    <property type="entry name" value="EamA"/>
    <property type="match status" value="2"/>
</dbReference>
<feature type="transmembrane region" description="Helical" evidence="6">
    <location>
        <begin position="72"/>
        <end position="97"/>
    </location>
</feature>
<evidence type="ECO:0000256" key="3">
    <source>
        <dbReference type="ARBA" id="ARBA00022692"/>
    </source>
</evidence>
<feature type="transmembrane region" description="Helical" evidence="6">
    <location>
        <begin position="12"/>
        <end position="29"/>
    </location>
</feature>
<feature type="transmembrane region" description="Helical" evidence="6">
    <location>
        <begin position="308"/>
        <end position="326"/>
    </location>
</feature>
<accession>A0A200R1V9</accession>
<organism evidence="8 9">
    <name type="scientific">Macleaya cordata</name>
    <name type="common">Five-seeded plume-poppy</name>
    <name type="synonym">Bocconia cordata</name>
    <dbReference type="NCBI Taxonomy" id="56857"/>
    <lineage>
        <taxon>Eukaryota</taxon>
        <taxon>Viridiplantae</taxon>
        <taxon>Streptophyta</taxon>
        <taxon>Embryophyta</taxon>
        <taxon>Tracheophyta</taxon>
        <taxon>Spermatophyta</taxon>
        <taxon>Magnoliopsida</taxon>
        <taxon>Ranunculales</taxon>
        <taxon>Papaveraceae</taxon>
        <taxon>Papaveroideae</taxon>
        <taxon>Macleaya</taxon>
    </lineage>
</organism>
<evidence type="ECO:0000313" key="8">
    <source>
        <dbReference type="EMBL" id="OVA16706.1"/>
    </source>
</evidence>
<evidence type="ECO:0000259" key="7">
    <source>
        <dbReference type="Pfam" id="PF00892"/>
    </source>
</evidence>
<dbReference type="OrthoDB" id="1728340at2759"/>
<evidence type="ECO:0000313" key="9">
    <source>
        <dbReference type="Proteomes" id="UP000195402"/>
    </source>
</evidence>
<dbReference type="EMBL" id="MVGT01000481">
    <property type="protein sequence ID" value="OVA16706.1"/>
    <property type="molecule type" value="Genomic_DNA"/>
</dbReference>
<evidence type="ECO:0000256" key="1">
    <source>
        <dbReference type="ARBA" id="ARBA00004141"/>
    </source>
</evidence>
<dbReference type="InParanoid" id="A0A200R1V9"/>
<dbReference type="InterPro" id="IPR030184">
    <property type="entry name" value="WAT1-related"/>
</dbReference>
<feature type="domain" description="EamA" evidence="7">
    <location>
        <begin position="13"/>
        <end position="152"/>
    </location>
</feature>
<feature type="transmembrane region" description="Helical" evidence="6">
    <location>
        <begin position="180"/>
        <end position="201"/>
    </location>
</feature>
<comment type="caution">
    <text evidence="8">The sequence shown here is derived from an EMBL/GenBank/DDBJ whole genome shotgun (WGS) entry which is preliminary data.</text>
</comment>
<feature type="transmembrane region" description="Helical" evidence="6">
    <location>
        <begin position="253"/>
        <end position="275"/>
    </location>
</feature>
<keyword evidence="4 6" id="KW-1133">Transmembrane helix</keyword>
<dbReference type="InterPro" id="IPR000620">
    <property type="entry name" value="EamA_dom"/>
</dbReference>
<dbReference type="PANTHER" id="PTHR31218">
    <property type="entry name" value="WAT1-RELATED PROTEIN"/>
    <property type="match status" value="1"/>
</dbReference>
<feature type="transmembrane region" description="Helical" evidence="6">
    <location>
        <begin position="213"/>
        <end position="233"/>
    </location>
</feature>
<evidence type="ECO:0000256" key="6">
    <source>
        <dbReference type="RuleBase" id="RU363077"/>
    </source>
</evidence>
<feature type="transmembrane region" description="Helical" evidence="6">
    <location>
        <begin position="41"/>
        <end position="60"/>
    </location>
</feature>
<dbReference type="GO" id="GO:0016020">
    <property type="term" value="C:membrane"/>
    <property type="evidence" value="ECO:0007669"/>
    <property type="project" value="UniProtKB-SubCell"/>
</dbReference>
<proteinExistence type="inferred from homology"/>
<name>A0A200R1V9_MACCD</name>
<keyword evidence="9" id="KW-1185">Reference proteome</keyword>
<reference evidence="8 9" key="1">
    <citation type="journal article" date="2017" name="Mol. Plant">
        <title>The Genome of Medicinal Plant Macleaya cordata Provides New Insights into Benzylisoquinoline Alkaloids Metabolism.</title>
        <authorList>
            <person name="Liu X."/>
            <person name="Liu Y."/>
            <person name="Huang P."/>
            <person name="Ma Y."/>
            <person name="Qing Z."/>
            <person name="Tang Q."/>
            <person name="Cao H."/>
            <person name="Cheng P."/>
            <person name="Zheng Y."/>
            <person name="Yuan Z."/>
            <person name="Zhou Y."/>
            <person name="Liu J."/>
            <person name="Tang Z."/>
            <person name="Zhuo Y."/>
            <person name="Zhang Y."/>
            <person name="Yu L."/>
            <person name="Huang J."/>
            <person name="Yang P."/>
            <person name="Peng Q."/>
            <person name="Zhang J."/>
            <person name="Jiang W."/>
            <person name="Zhang Z."/>
            <person name="Lin K."/>
            <person name="Ro D.K."/>
            <person name="Chen X."/>
            <person name="Xiong X."/>
            <person name="Shang Y."/>
            <person name="Huang S."/>
            <person name="Zeng J."/>
        </authorList>
    </citation>
    <scope>NUCLEOTIDE SEQUENCE [LARGE SCALE GENOMIC DNA]</scope>
    <source>
        <strain evidence="9">cv. BLH2017</strain>
        <tissue evidence="8">Root</tissue>
    </source>
</reference>
<dbReference type="GO" id="GO:0022857">
    <property type="term" value="F:transmembrane transporter activity"/>
    <property type="evidence" value="ECO:0007669"/>
    <property type="project" value="InterPro"/>
</dbReference>